<dbReference type="PANTHER" id="PTHR33320:SF12">
    <property type="entry name" value="ZINC-RIBBON 15 DOMAIN-CONTAINING PROTEIN"/>
    <property type="match status" value="1"/>
</dbReference>
<evidence type="ECO:0000313" key="2">
    <source>
        <dbReference type="Proteomes" id="UP000467841"/>
    </source>
</evidence>
<dbReference type="AlphaFoldDB" id="A0A6D2JW32"/>
<dbReference type="EMBL" id="CACVBM020001290">
    <property type="protein sequence ID" value="CAA7044006.1"/>
    <property type="molecule type" value="Genomic_DNA"/>
</dbReference>
<dbReference type="Proteomes" id="UP000467841">
    <property type="component" value="Unassembled WGS sequence"/>
</dbReference>
<keyword evidence="2" id="KW-1185">Reference proteome</keyword>
<organism evidence="1 2">
    <name type="scientific">Microthlaspi erraticum</name>
    <dbReference type="NCBI Taxonomy" id="1685480"/>
    <lineage>
        <taxon>Eukaryota</taxon>
        <taxon>Viridiplantae</taxon>
        <taxon>Streptophyta</taxon>
        <taxon>Embryophyta</taxon>
        <taxon>Tracheophyta</taxon>
        <taxon>Spermatophyta</taxon>
        <taxon>Magnoliopsida</taxon>
        <taxon>eudicotyledons</taxon>
        <taxon>Gunneridae</taxon>
        <taxon>Pentapetalae</taxon>
        <taxon>rosids</taxon>
        <taxon>malvids</taxon>
        <taxon>Brassicales</taxon>
        <taxon>Brassicaceae</taxon>
        <taxon>Coluteocarpeae</taxon>
        <taxon>Microthlaspi</taxon>
    </lineage>
</organism>
<comment type="caution">
    <text evidence="1">The sequence shown here is derived from an EMBL/GenBank/DDBJ whole genome shotgun (WGS) entry which is preliminary data.</text>
</comment>
<evidence type="ECO:0000313" key="1">
    <source>
        <dbReference type="EMBL" id="CAA7044006.1"/>
    </source>
</evidence>
<protein>
    <submittedName>
        <fullName evidence="1">Uncharacterized protein</fullName>
    </submittedName>
</protein>
<accession>A0A6D2JW32</accession>
<dbReference type="PANTHER" id="PTHR33320">
    <property type="entry name" value="METHIONYL-TRNA SYNTHETASE"/>
    <property type="match status" value="1"/>
</dbReference>
<gene>
    <name evidence="1" type="ORF">MERR_LOCUS31241</name>
</gene>
<sequence length="90" mass="10477">MVCFCFLVDQKKEVKGSKPAAGMCSRCGRCARVADMKTSTSVFKIWWETASKRRVYTTIEWVDRLFESGTALLHIGFDEDQEYFRSYFLI</sequence>
<name>A0A6D2JW32_9BRAS</name>
<dbReference type="OrthoDB" id="1044339at2759"/>
<reference evidence="1" key="1">
    <citation type="submission" date="2020-01" db="EMBL/GenBank/DDBJ databases">
        <authorList>
            <person name="Mishra B."/>
        </authorList>
    </citation>
    <scope>NUCLEOTIDE SEQUENCE [LARGE SCALE GENOMIC DNA]</scope>
</reference>
<proteinExistence type="predicted"/>